<dbReference type="Pfam" id="PF00392">
    <property type="entry name" value="GntR"/>
    <property type="match status" value="1"/>
</dbReference>
<dbReference type="Pfam" id="PF07729">
    <property type="entry name" value="FCD"/>
    <property type="match status" value="1"/>
</dbReference>
<comment type="caution">
    <text evidence="5">The sequence shown here is derived from an EMBL/GenBank/DDBJ whole genome shotgun (WGS) entry which is preliminary data.</text>
</comment>
<dbReference type="InterPro" id="IPR008920">
    <property type="entry name" value="TF_FadR/GntR_C"/>
</dbReference>
<dbReference type="InterPro" id="IPR011711">
    <property type="entry name" value="GntR_C"/>
</dbReference>
<keyword evidence="6" id="KW-1185">Reference proteome</keyword>
<evidence type="ECO:0000256" key="2">
    <source>
        <dbReference type="ARBA" id="ARBA00023125"/>
    </source>
</evidence>
<keyword evidence="1" id="KW-0805">Transcription regulation</keyword>
<dbReference type="CDD" id="cd07377">
    <property type="entry name" value="WHTH_GntR"/>
    <property type="match status" value="1"/>
</dbReference>
<evidence type="ECO:0000256" key="1">
    <source>
        <dbReference type="ARBA" id="ARBA00023015"/>
    </source>
</evidence>
<organism evidence="5 6">
    <name type="scientific">Amycolatopsis panacis</name>
    <dbReference type="NCBI Taxonomy" id="2340917"/>
    <lineage>
        <taxon>Bacteria</taxon>
        <taxon>Bacillati</taxon>
        <taxon>Actinomycetota</taxon>
        <taxon>Actinomycetes</taxon>
        <taxon>Pseudonocardiales</taxon>
        <taxon>Pseudonocardiaceae</taxon>
        <taxon>Amycolatopsis</taxon>
    </lineage>
</organism>
<evidence type="ECO:0000259" key="4">
    <source>
        <dbReference type="PROSITE" id="PS50949"/>
    </source>
</evidence>
<gene>
    <name evidence="5" type="ORF">D5S19_31450</name>
</gene>
<dbReference type="Gene3D" id="1.20.120.530">
    <property type="entry name" value="GntR ligand-binding domain-like"/>
    <property type="match status" value="1"/>
</dbReference>
<dbReference type="SMART" id="SM00895">
    <property type="entry name" value="FCD"/>
    <property type="match status" value="1"/>
</dbReference>
<dbReference type="Gene3D" id="1.10.10.10">
    <property type="entry name" value="Winged helix-like DNA-binding domain superfamily/Winged helix DNA-binding domain"/>
    <property type="match status" value="1"/>
</dbReference>
<dbReference type="InterPro" id="IPR036388">
    <property type="entry name" value="WH-like_DNA-bd_sf"/>
</dbReference>
<protein>
    <submittedName>
        <fullName evidence="5">FadR family transcriptional regulator</fullName>
    </submittedName>
</protein>
<feature type="domain" description="HTH gntR-type" evidence="4">
    <location>
        <begin position="33"/>
        <end position="101"/>
    </location>
</feature>
<dbReference type="PANTHER" id="PTHR43537:SF5">
    <property type="entry name" value="UXU OPERON TRANSCRIPTIONAL REGULATOR"/>
    <property type="match status" value="1"/>
</dbReference>
<evidence type="ECO:0000313" key="6">
    <source>
        <dbReference type="Proteomes" id="UP000285112"/>
    </source>
</evidence>
<accession>A0A419HJW5</accession>
<dbReference type="PROSITE" id="PS50949">
    <property type="entry name" value="HTH_GNTR"/>
    <property type="match status" value="1"/>
</dbReference>
<dbReference type="GO" id="GO:0003677">
    <property type="term" value="F:DNA binding"/>
    <property type="evidence" value="ECO:0007669"/>
    <property type="project" value="UniProtKB-KW"/>
</dbReference>
<proteinExistence type="predicted"/>
<reference evidence="5 6" key="1">
    <citation type="submission" date="2018-09" db="EMBL/GenBank/DDBJ databases">
        <title>YIM PH 21725 draft genome.</title>
        <authorList>
            <person name="Miao C."/>
        </authorList>
    </citation>
    <scope>NUCLEOTIDE SEQUENCE [LARGE SCALE GENOMIC DNA]</scope>
    <source>
        <strain evidence="6">YIM PH21725</strain>
    </source>
</reference>
<dbReference type="PRINTS" id="PR00035">
    <property type="entry name" value="HTHGNTR"/>
</dbReference>
<dbReference type="InterPro" id="IPR000524">
    <property type="entry name" value="Tscrpt_reg_HTH_GntR"/>
</dbReference>
<dbReference type="GO" id="GO:0003700">
    <property type="term" value="F:DNA-binding transcription factor activity"/>
    <property type="evidence" value="ECO:0007669"/>
    <property type="project" value="InterPro"/>
</dbReference>
<evidence type="ECO:0000256" key="3">
    <source>
        <dbReference type="ARBA" id="ARBA00023163"/>
    </source>
</evidence>
<dbReference type="AlphaFoldDB" id="A0A419HJW5"/>
<evidence type="ECO:0000313" key="5">
    <source>
        <dbReference type="EMBL" id="RJQ75940.1"/>
    </source>
</evidence>
<keyword evidence="3" id="KW-0804">Transcription</keyword>
<dbReference type="Proteomes" id="UP000285112">
    <property type="component" value="Unassembled WGS sequence"/>
</dbReference>
<dbReference type="EMBL" id="QZFV01000153">
    <property type="protein sequence ID" value="RJQ75940.1"/>
    <property type="molecule type" value="Genomic_DNA"/>
</dbReference>
<dbReference type="SUPFAM" id="SSF48008">
    <property type="entry name" value="GntR ligand-binding domain-like"/>
    <property type="match status" value="1"/>
</dbReference>
<name>A0A419HJW5_9PSEU</name>
<keyword evidence="2" id="KW-0238">DNA-binding</keyword>
<sequence length="251" mass="27309">MYYWSRLVSELVSVLDRLVETSGGTGGKGEGMATVEQSLRTLLAEGTQDGSLTAGSKLPTERELVARLAAPRSAIRRALEVLEGDGVIIRHVGRGTFLTETALQQVNGAPADTSPAEIMQVRLLLEPQIATLTARIATSVDLEEIGHCLTQGGGADTFEGFESWDARLHRSIAQGAHNGLLMNMFDVLNTARALPVWGSLKRRTSTPERRRAYHEEHTAIVDALRDRDPDGAATAMRQHLEHVSDTLIGRH</sequence>
<dbReference type="SMART" id="SM00345">
    <property type="entry name" value="HTH_GNTR"/>
    <property type="match status" value="1"/>
</dbReference>
<dbReference type="SUPFAM" id="SSF46785">
    <property type="entry name" value="Winged helix' DNA-binding domain"/>
    <property type="match status" value="1"/>
</dbReference>
<dbReference type="PANTHER" id="PTHR43537">
    <property type="entry name" value="TRANSCRIPTIONAL REGULATOR, GNTR FAMILY"/>
    <property type="match status" value="1"/>
</dbReference>
<dbReference type="InterPro" id="IPR036390">
    <property type="entry name" value="WH_DNA-bd_sf"/>
</dbReference>